<sequence length="252" mass="25906">MLRCNMFGHLRCPAVCCKPNIYARYCMKLKSTAVAVFGLLAALSAQATEVDYGSFKVNYDASTVFGSPTLSFSSSGDVVGFGWTVPTDVQVLSLGSLVTASFDLPSFTITANSGWALSGGVNGFLGNLVYNELGGSTAASVTGSVVVDGSPAFPFGGALDKVVLSSTSGLSTGYYSGSYSAPVGAFNSFSFSGGSLSLQASGGVFSSIIGQPQNELRVSLVAVPVPEPETYALLLAGLGVMALLFSRRRQSS</sequence>
<protein>
    <submittedName>
        <fullName evidence="3">PEP-CTERM sorting domain-containing protein</fullName>
    </submittedName>
</protein>
<dbReference type="NCBIfam" id="TIGR02595">
    <property type="entry name" value="PEP_CTERM"/>
    <property type="match status" value="1"/>
</dbReference>
<dbReference type="Pfam" id="PF07589">
    <property type="entry name" value="PEP-CTERM"/>
    <property type="match status" value="1"/>
</dbReference>
<feature type="domain" description="Ice-binding protein C-terminal" evidence="2">
    <location>
        <begin position="224"/>
        <end position="248"/>
    </location>
</feature>
<evidence type="ECO:0000313" key="3">
    <source>
        <dbReference type="EMBL" id="PND36268.1"/>
    </source>
</evidence>
<dbReference type="Proteomes" id="UP000235916">
    <property type="component" value="Unassembled WGS sequence"/>
</dbReference>
<evidence type="ECO:0000259" key="2">
    <source>
        <dbReference type="Pfam" id="PF07589"/>
    </source>
</evidence>
<organism evidence="3 4">
    <name type="scientific">Kinneretia aquatilis</name>
    <dbReference type="NCBI Taxonomy" id="2070761"/>
    <lineage>
        <taxon>Bacteria</taxon>
        <taxon>Pseudomonadati</taxon>
        <taxon>Pseudomonadota</taxon>
        <taxon>Betaproteobacteria</taxon>
        <taxon>Burkholderiales</taxon>
        <taxon>Sphaerotilaceae</taxon>
        <taxon>Roseateles</taxon>
    </lineage>
</organism>
<proteinExistence type="predicted"/>
<dbReference type="OrthoDB" id="8906061at2"/>
<accession>A0A2N8KS21</accession>
<feature type="signal peptide" evidence="1">
    <location>
        <begin position="1"/>
        <end position="47"/>
    </location>
</feature>
<reference evidence="3 4" key="1">
    <citation type="submission" date="2018-01" db="EMBL/GenBank/DDBJ databases">
        <title>Draft genome sequence of Paucibacter aquatile CR182 isolated from freshwater of the Nakdong River.</title>
        <authorList>
            <person name="Choi A."/>
            <person name="Chung E.J."/>
        </authorList>
    </citation>
    <scope>NUCLEOTIDE SEQUENCE [LARGE SCALE GENOMIC DNA]</scope>
    <source>
        <strain evidence="3 4">CR182</strain>
    </source>
</reference>
<dbReference type="AlphaFoldDB" id="A0A2N8KS21"/>
<feature type="chain" id="PRO_5014938356" evidence="1">
    <location>
        <begin position="48"/>
        <end position="252"/>
    </location>
</feature>
<name>A0A2N8KS21_9BURK</name>
<keyword evidence="1" id="KW-0732">Signal</keyword>
<evidence type="ECO:0000256" key="1">
    <source>
        <dbReference type="SAM" id="SignalP"/>
    </source>
</evidence>
<dbReference type="InterPro" id="IPR013424">
    <property type="entry name" value="Ice-binding_C"/>
</dbReference>
<keyword evidence="4" id="KW-1185">Reference proteome</keyword>
<comment type="caution">
    <text evidence="3">The sequence shown here is derived from an EMBL/GenBank/DDBJ whole genome shotgun (WGS) entry which is preliminary data.</text>
</comment>
<gene>
    <name evidence="3" type="ORF">C1O66_21415</name>
</gene>
<evidence type="ECO:0000313" key="4">
    <source>
        <dbReference type="Proteomes" id="UP000235916"/>
    </source>
</evidence>
<dbReference type="EMBL" id="POSP01000004">
    <property type="protein sequence ID" value="PND36268.1"/>
    <property type="molecule type" value="Genomic_DNA"/>
</dbReference>